<organism evidence="1 2">
    <name type="scientific">Mesorhizobium qingshengii</name>
    <dbReference type="NCBI Taxonomy" id="1165689"/>
    <lineage>
        <taxon>Bacteria</taxon>
        <taxon>Pseudomonadati</taxon>
        <taxon>Pseudomonadota</taxon>
        <taxon>Alphaproteobacteria</taxon>
        <taxon>Hyphomicrobiales</taxon>
        <taxon>Phyllobacteriaceae</taxon>
        <taxon>Mesorhizobium</taxon>
    </lineage>
</organism>
<accession>A0A1G5ZN12</accession>
<evidence type="ECO:0000313" key="2">
    <source>
        <dbReference type="Proteomes" id="UP000198588"/>
    </source>
</evidence>
<dbReference type="AlphaFoldDB" id="A0A1G5ZN12"/>
<evidence type="ECO:0000313" key="1">
    <source>
        <dbReference type="EMBL" id="SDA96228.1"/>
    </source>
</evidence>
<reference evidence="1 2" key="1">
    <citation type="submission" date="2016-10" db="EMBL/GenBank/DDBJ databases">
        <authorList>
            <person name="de Groot N.N."/>
        </authorList>
    </citation>
    <scope>NUCLEOTIDE SEQUENCE [LARGE SCALE GENOMIC DNA]</scope>
    <source>
        <strain evidence="1 2">CGMCC 1.12097</strain>
    </source>
</reference>
<proteinExistence type="predicted"/>
<dbReference type="EMBL" id="FMXM01000023">
    <property type="protein sequence ID" value="SDA96228.1"/>
    <property type="molecule type" value="Genomic_DNA"/>
</dbReference>
<gene>
    <name evidence="1" type="ORF">SAMN02927914_05599</name>
</gene>
<dbReference type="STRING" id="1165689.SAMN02927914_05599"/>
<sequence length="62" mass="6603">MHVAQKRLQIPGIEAQGALIFRADAARSALSSPTSPGVRAAPHLAAAILSPYTDGERERSHR</sequence>
<protein>
    <submittedName>
        <fullName evidence="1">Uncharacterized protein</fullName>
    </submittedName>
</protein>
<name>A0A1G5ZN12_9HYPH</name>
<dbReference type="Proteomes" id="UP000198588">
    <property type="component" value="Unassembled WGS sequence"/>
</dbReference>